<evidence type="ECO:0000313" key="1">
    <source>
        <dbReference type="EMBL" id="CTQ73441.1"/>
    </source>
</evidence>
<organism evidence="1 2">
    <name type="scientific">Roseibium alexandrii</name>
    <dbReference type="NCBI Taxonomy" id="388408"/>
    <lineage>
        <taxon>Bacteria</taxon>
        <taxon>Pseudomonadati</taxon>
        <taxon>Pseudomonadota</taxon>
        <taxon>Alphaproteobacteria</taxon>
        <taxon>Hyphomicrobiales</taxon>
        <taxon>Stappiaceae</taxon>
        <taxon>Roseibium</taxon>
    </lineage>
</organism>
<keyword evidence="2" id="KW-1185">Reference proteome</keyword>
<accession>A0A0M7AFQ6</accession>
<gene>
    <name evidence="1" type="ORF">LAX5112_03545</name>
</gene>
<sequence length="563" mass="61387">MIITYSRLTDPQANQQVEQVNADFVGIRQMLQTGLQDTAALSDNQAHAQNLTALRGRPCPRTMVAPELAAQLQTISFGFKKNKDPADVYPLRAMEATGAQNSKFQIGLESESGDVVLGAPALNLLEFLEITELRTYYCTTRKSEGKTQDRYGTRLVAFLVIGRDQQNEAKYVYLAAASGTFSSTALAVPAVGQDPTQMITAVERAVSTFNAPRKNDYYMYWSINDTGLQLSAADGKGNHVINIRYSSFVGKTRSYLDNFSLISVVDIKNMISGMFENLEGLNFQIPFKKNPSGLPMTCTFGHGESRKNGTIDIFQKTKSKQYSIPQVGIGDLFTIGSPFSYTKQTMESHQTELALTTEQTDSVQLTVPAACYVANSFPATPLVDAVTIVQFSYFTGEYGMQLTSTKTNNDNVSTLKVLRKSGCIEVELVANPGNPVITVAGLGNREDSNVYPGGADLGQFQDVQLPFRVAKQDGDLFVLRQVAGGSSCSYKFSYSEENEQLTSSQEATNEMNCTCVYVSGNGFATASNYTISIPISTPAFLSSMEGEQAQIDKALTETIIGFV</sequence>
<dbReference type="Proteomes" id="UP000053235">
    <property type="component" value="Unassembled WGS sequence"/>
</dbReference>
<name>A0A0M7AFQ6_9HYPH</name>
<evidence type="ECO:0000313" key="2">
    <source>
        <dbReference type="Proteomes" id="UP000053235"/>
    </source>
</evidence>
<dbReference type="EMBL" id="CXWD01000014">
    <property type="protein sequence ID" value="CTQ73441.1"/>
    <property type="molecule type" value="Genomic_DNA"/>
</dbReference>
<reference evidence="2" key="1">
    <citation type="submission" date="2015-07" db="EMBL/GenBank/DDBJ databases">
        <authorList>
            <person name="Rodrigo-Torres Lidia"/>
            <person name="Arahal R.David."/>
        </authorList>
    </citation>
    <scope>NUCLEOTIDE SEQUENCE [LARGE SCALE GENOMIC DNA]</scope>
    <source>
        <strain evidence="2">CECT 5112</strain>
    </source>
</reference>
<dbReference type="RefSeq" id="WP_055672908.1">
    <property type="nucleotide sequence ID" value="NZ_CXWD01000014.1"/>
</dbReference>
<dbReference type="OrthoDB" id="7674473at2"/>
<dbReference type="AlphaFoldDB" id="A0A0M7AFQ6"/>
<protein>
    <submittedName>
        <fullName evidence="1">Uncharacterized protein</fullName>
    </submittedName>
</protein>
<proteinExistence type="predicted"/>